<gene>
    <name evidence="9" type="ORF">SBAD_LOCUS10825</name>
</gene>
<keyword evidence="10" id="KW-1185">Reference proteome</keyword>
<dbReference type="GO" id="GO:0016020">
    <property type="term" value="C:membrane"/>
    <property type="evidence" value="ECO:0007669"/>
    <property type="project" value="UniProtKB-SubCell"/>
</dbReference>
<keyword evidence="7" id="KW-0326">Glycosidase</keyword>
<dbReference type="InterPro" id="IPR017853">
    <property type="entry name" value="GH"/>
</dbReference>
<dbReference type="OrthoDB" id="1334205at2759"/>
<evidence type="ECO:0000256" key="2">
    <source>
        <dbReference type="ARBA" id="ARBA00007806"/>
    </source>
</evidence>
<dbReference type="CDD" id="cd14752">
    <property type="entry name" value="GH31_N"/>
    <property type="match status" value="1"/>
</dbReference>
<dbReference type="Pfam" id="PF00088">
    <property type="entry name" value="Trefoil"/>
    <property type="match status" value="1"/>
</dbReference>
<dbReference type="Gene3D" id="2.60.40.1760">
    <property type="entry name" value="glycosyl hydrolase (family 31)"/>
    <property type="match status" value="1"/>
</dbReference>
<reference evidence="9 10" key="1">
    <citation type="submission" date="2018-11" db="EMBL/GenBank/DDBJ databases">
        <authorList>
            <consortium name="Pathogen Informatics"/>
        </authorList>
    </citation>
    <scope>NUCLEOTIDE SEQUENCE [LARGE SCALE GENOMIC DNA]</scope>
</reference>
<evidence type="ECO:0000256" key="6">
    <source>
        <dbReference type="PROSITE-ProRule" id="PRU00779"/>
    </source>
</evidence>
<dbReference type="SUPFAM" id="SSF51445">
    <property type="entry name" value="(Trans)glycosidases"/>
    <property type="match status" value="1"/>
</dbReference>
<keyword evidence="5" id="KW-0325">Glycoprotein</keyword>
<dbReference type="InterPro" id="IPR044913">
    <property type="entry name" value="P_trefoil_dom_sf"/>
</dbReference>
<comment type="caution">
    <text evidence="6">Lacks conserved residue(s) required for the propagation of feature annotation.</text>
</comment>
<dbReference type="Gene3D" id="3.20.20.80">
    <property type="entry name" value="Glycosidases"/>
    <property type="match status" value="1"/>
</dbReference>
<name>A0A3P8C406_9BILA</name>
<evidence type="ECO:0000256" key="1">
    <source>
        <dbReference type="ARBA" id="ARBA00004370"/>
    </source>
</evidence>
<proteinExistence type="inferred from homology"/>
<evidence type="ECO:0000256" key="5">
    <source>
        <dbReference type="ARBA" id="ARBA00023180"/>
    </source>
</evidence>
<protein>
    <recommendedName>
        <fullName evidence="8">P-type domain-containing protein</fullName>
    </recommendedName>
</protein>
<organism evidence="9 10">
    <name type="scientific">Soboliphyme baturini</name>
    <dbReference type="NCBI Taxonomy" id="241478"/>
    <lineage>
        <taxon>Eukaryota</taxon>
        <taxon>Metazoa</taxon>
        <taxon>Ecdysozoa</taxon>
        <taxon>Nematoda</taxon>
        <taxon>Enoplea</taxon>
        <taxon>Dorylaimia</taxon>
        <taxon>Dioctophymatida</taxon>
        <taxon>Dioctophymatoidea</taxon>
        <taxon>Soboliphymatidae</taxon>
        <taxon>Soboliphyme</taxon>
    </lineage>
</organism>
<evidence type="ECO:0000256" key="3">
    <source>
        <dbReference type="ARBA" id="ARBA00023136"/>
    </source>
</evidence>
<evidence type="ECO:0000313" key="10">
    <source>
        <dbReference type="Proteomes" id="UP000270296"/>
    </source>
</evidence>
<dbReference type="PANTHER" id="PTHR22762">
    <property type="entry name" value="ALPHA-GLUCOSIDASE"/>
    <property type="match status" value="1"/>
</dbReference>
<evidence type="ECO:0000256" key="7">
    <source>
        <dbReference type="RuleBase" id="RU361185"/>
    </source>
</evidence>
<dbReference type="SUPFAM" id="SSF74650">
    <property type="entry name" value="Galactose mutarotase-like"/>
    <property type="match status" value="1"/>
</dbReference>
<keyword evidence="7" id="KW-0378">Hydrolase</keyword>
<feature type="domain" description="P-type" evidence="8">
    <location>
        <begin position="20"/>
        <end position="69"/>
    </location>
</feature>
<dbReference type="Gene3D" id="4.10.110.10">
    <property type="entry name" value="Spasmolytic Protein, domain 1"/>
    <property type="match status" value="1"/>
</dbReference>
<dbReference type="InterPro" id="IPR011013">
    <property type="entry name" value="Gal_mutarotase_sf_dom"/>
</dbReference>
<dbReference type="SMART" id="SM00018">
    <property type="entry name" value="PD"/>
    <property type="match status" value="1"/>
</dbReference>
<dbReference type="AlphaFoldDB" id="A0A3P8C406"/>
<dbReference type="InterPro" id="IPR000322">
    <property type="entry name" value="Glyco_hydro_31_TIM"/>
</dbReference>
<dbReference type="PANTHER" id="PTHR22762:SF133">
    <property type="entry name" value="P-TYPE DOMAIN-CONTAINING PROTEIN"/>
    <property type="match status" value="1"/>
</dbReference>
<accession>A0A3P8C406</accession>
<keyword evidence="3" id="KW-0472">Membrane</keyword>
<keyword evidence="4" id="KW-1015">Disulfide bond</keyword>
<dbReference type="EMBL" id="UZAM01014623">
    <property type="protein sequence ID" value="VDP34917.1"/>
    <property type="molecule type" value="Genomic_DNA"/>
</dbReference>
<dbReference type="Pfam" id="PF01055">
    <property type="entry name" value="Glyco_hydro_31_2nd"/>
    <property type="match status" value="1"/>
</dbReference>
<comment type="subcellular location">
    <subcellularLocation>
        <location evidence="1">Membrane</location>
    </subcellularLocation>
</comment>
<dbReference type="PROSITE" id="PS51448">
    <property type="entry name" value="P_TREFOIL_2"/>
    <property type="match status" value="1"/>
</dbReference>
<comment type="similarity">
    <text evidence="2 7">Belongs to the glycosyl hydrolase 31 family.</text>
</comment>
<evidence type="ECO:0000259" key="8">
    <source>
        <dbReference type="PROSITE" id="PS51448"/>
    </source>
</evidence>
<dbReference type="InterPro" id="IPR000519">
    <property type="entry name" value="P_trefoil_dom"/>
</dbReference>
<dbReference type="GO" id="GO:0005975">
    <property type="term" value="P:carbohydrate metabolic process"/>
    <property type="evidence" value="ECO:0007669"/>
    <property type="project" value="InterPro"/>
</dbReference>
<dbReference type="Proteomes" id="UP000270296">
    <property type="component" value="Unassembled WGS sequence"/>
</dbReference>
<dbReference type="CDD" id="cd00111">
    <property type="entry name" value="Trefoil"/>
    <property type="match status" value="1"/>
</dbReference>
<dbReference type="SUPFAM" id="SSF57492">
    <property type="entry name" value="Trefoil"/>
    <property type="match status" value="1"/>
</dbReference>
<sequence>MPVVGVLLKQYLRHEENSQKEANSLPNLSERIDCHPDPHPEFERCIDRGCVWDELSETFEGQPRCYYPRDHVIPKSGQLFSLIVRDATDDRTLFDSSIGGFVYNDQLIQISTYLPSTRMYGFGEHAHPSLKHSFSSYQTWPMFARHEPRSRKTQSNNNLHGVHPFYMCADQFGKFHGVLFLNSNAQEITILPAPAITYRTIGGILEMYIFRGPSPADVIRQYWQLIGPPRLVPYWSLGFQLYQDLYTSVENIKQQANDMKKLGIPHEVHAFGLGHVQKHQDSLSTYPTFDGIHEYIAAEGRRWMMTLTPTISKEATESPWFQQTLDPLGLVTWPSQNPLPAEVFHGRMWNNDTAVFLNFEVPRMDDQWSTVIHRIYAELHFDGIMLGKNVSYS</sequence>
<dbReference type="GO" id="GO:0030246">
    <property type="term" value="F:carbohydrate binding"/>
    <property type="evidence" value="ECO:0007669"/>
    <property type="project" value="InterPro"/>
</dbReference>
<dbReference type="GO" id="GO:0004558">
    <property type="term" value="F:alpha-1,4-glucosidase activity"/>
    <property type="evidence" value="ECO:0007669"/>
    <property type="project" value="TreeGrafter"/>
</dbReference>
<evidence type="ECO:0000256" key="4">
    <source>
        <dbReference type="ARBA" id="ARBA00023157"/>
    </source>
</evidence>
<evidence type="ECO:0000313" key="9">
    <source>
        <dbReference type="EMBL" id="VDP34917.1"/>
    </source>
</evidence>